<organism evidence="1 2">
    <name type="scientific">Propioniciclava flava</name>
    <dbReference type="NCBI Taxonomy" id="2072026"/>
    <lineage>
        <taxon>Bacteria</taxon>
        <taxon>Bacillati</taxon>
        <taxon>Actinomycetota</taxon>
        <taxon>Actinomycetes</taxon>
        <taxon>Propionibacteriales</taxon>
        <taxon>Propionibacteriaceae</taxon>
        <taxon>Propioniciclava</taxon>
    </lineage>
</organism>
<comment type="caution">
    <text evidence="1">The sequence shown here is derived from an EMBL/GenBank/DDBJ whole genome shotgun (WGS) entry which is preliminary data.</text>
</comment>
<protein>
    <submittedName>
        <fullName evidence="1">Uncharacterized protein</fullName>
    </submittedName>
</protein>
<dbReference type="AlphaFoldDB" id="A0A4Q2EH59"/>
<dbReference type="RefSeq" id="WP_129458372.1">
    <property type="nucleotide sequence ID" value="NZ_PPCV01000003.1"/>
</dbReference>
<sequence length="177" mass="19895">MAALVFPDTTVLCNFAVVRQMGLLEGWLRGRGRWTSAVRFEVGRSRAYHPALGDAVDGRWLGEVIELEGHEEAVERMRLGVFGGMPEEPLKHLGEAQTCYLIRHLSEFEDSWWVTEDGDAYDFGVRSGMQTLRTFEVMQHMVADGDLTAEAALALMRAMEEAGRALLHVPQRPSSFR</sequence>
<accession>A0A4Q2EH59</accession>
<proteinExistence type="predicted"/>
<evidence type="ECO:0000313" key="2">
    <source>
        <dbReference type="Proteomes" id="UP000290624"/>
    </source>
</evidence>
<reference evidence="1 2" key="1">
    <citation type="submission" date="2018-01" db="EMBL/GenBank/DDBJ databases">
        <title>Lactibacter flavus gen. nov., sp. nov., a novel bacterium of the family Propionibacteriaceae isolated from raw milk and dairy products.</title>
        <authorList>
            <person name="Wenning M."/>
            <person name="Breitenwieser F."/>
            <person name="Huptas C."/>
            <person name="von Neubeck M."/>
            <person name="Busse H.-J."/>
            <person name="Scherer S."/>
        </authorList>
    </citation>
    <scope>NUCLEOTIDE SEQUENCE [LARGE SCALE GENOMIC DNA]</scope>
    <source>
        <strain evidence="1 2">VG341</strain>
    </source>
</reference>
<name>A0A4Q2EH59_9ACTN</name>
<gene>
    <name evidence="1" type="ORF">C1706_06375</name>
</gene>
<dbReference type="EMBL" id="PPCV01000003">
    <property type="protein sequence ID" value="RXW32761.1"/>
    <property type="molecule type" value="Genomic_DNA"/>
</dbReference>
<dbReference type="Proteomes" id="UP000290624">
    <property type="component" value="Unassembled WGS sequence"/>
</dbReference>
<keyword evidence="2" id="KW-1185">Reference proteome</keyword>
<dbReference type="OrthoDB" id="3733361at2"/>
<evidence type="ECO:0000313" key="1">
    <source>
        <dbReference type="EMBL" id="RXW32761.1"/>
    </source>
</evidence>